<evidence type="ECO:0000313" key="2">
    <source>
        <dbReference type="EMBL" id="CAH2051465.1"/>
    </source>
</evidence>
<evidence type="ECO:0000259" key="1">
    <source>
        <dbReference type="Pfam" id="PF07734"/>
    </source>
</evidence>
<dbReference type="PANTHER" id="PTHR47993:SF395">
    <property type="entry name" value="JACALIN-RELATED LECTIN 37-RELATED"/>
    <property type="match status" value="1"/>
</dbReference>
<organism evidence="2 3">
    <name type="scientific">Thlaspi arvense</name>
    <name type="common">Field penny-cress</name>
    <dbReference type="NCBI Taxonomy" id="13288"/>
    <lineage>
        <taxon>Eukaryota</taxon>
        <taxon>Viridiplantae</taxon>
        <taxon>Streptophyta</taxon>
        <taxon>Embryophyta</taxon>
        <taxon>Tracheophyta</taxon>
        <taxon>Spermatophyta</taxon>
        <taxon>Magnoliopsida</taxon>
        <taxon>eudicotyledons</taxon>
        <taxon>Gunneridae</taxon>
        <taxon>Pentapetalae</taxon>
        <taxon>rosids</taxon>
        <taxon>malvids</taxon>
        <taxon>Brassicales</taxon>
        <taxon>Brassicaceae</taxon>
        <taxon>Thlaspideae</taxon>
        <taxon>Thlaspi</taxon>
    </lineage>
</organism>
<sequence length="279" mass="32525">MAAQLPFIYSIDIIKPNSNAPRLELREVPSDLIPHRALLCNPWLRQVKGIPKKHQFGFFGVGYDNSRPEKVYKMLGYYVGRQYHGAAIYESAPQALKCIDTPDKDWSSSETARRTNVCLNGNLYWVESNPEYFIRSFDFSTENFKPFCPLPCQKIQDLDERFLLAVYKRDGFSLLKHCDATEEVEVWVTKNKIDKEEVVVWIKLMTLPTTNFPRLSNVFYRVSYFIFDKTLFMCMDDYTSGAPSIYIVRGDMCKKIQQGFRMFPLTRDLTKSYIMKTGK</sequence>
<accession>A0AAU9RUM6</accession>
<protein>
    <recommendedName>
        <fullName evidence="1">F-box associated beta-propeller type 1 domain-containing protein</fullName>
    </recommendedName>
</protein>
<dbReference type="InterPro" id="IPR006527">
    <property type="entry name" value="F-box-assoc_dom_typ1"/>
</dbReference>
<evidence type="ECO:0000313" key="3">
    <source>
        <dbReference type="Proteomes" id="UP000836841"/>
    </source>
</evidence>
<feature type="domain" description="F-box associated beta-propeller type 1" evidence="1">
    <location>
        <begin position="36"/>
        <end position="260"/>
    </location>
</feature>
<gene>
    <name evidence="2" type="ORF">TAV2_LOCUS10297</name>
</gene>
<dbReference type="EMBL" id="OU466859">
    <property type="protein sequence ID" value="CAH2051465.1"/>
    <property type="molecule type" value="Genomic_DNA"/>
</dbReference>
<dbReference type="PANTHER" id="PTHR47993">
    <property type="entry name" value="OS09G0372900 PROTEIN-RELATED"/>
    <property type="match status" value="1"/>
</dbReference>
<dbReference type="InterPro" id="IPR017451">
    <property type="entry name" value="F-box-assoc_interact_dom"/>
</dbReference>
<dbReference type="Pfam" id="PF07734">
    <property type="entry name" value="FBA_1"/>
    <property type="match status" value="1"/>
</dbReference>
<dbReference type="Proteomes" id="UP000836841">
    <property type="component" value="Chromosome 3"/>
</dbReference>
<dbReference type="InterPro" id="IPR050233">
    <property type="entry name" value="A_thaliana_F-box"/>
</dbReference>
<proteinExistence type="predicted"/>
<dbReference type="NCBIfam" id="TIGR01640">
    <property type="entry name" value="F_box_assoc_1"/>
    <property type="match status" value="1"/>
</dbReference>
<reference evidence="2 3" key="1">
    <citation type="submission" date="2022-03" db="EMBL/GenBank/DDBJ databases">
        <authorList>
            <person name="Nunn A."/>
            <person name="Chopra R."/>
            <person name="Nunn A."/>
            <person name="Contreras Garrido A."/>
        </authorList>
    </citation>
    <scope>NUCLEOTIDE SEQUENCE [LARGE SCALE GENOMIC DNA]</scope>
</reference>
<keyword evidence="3" id="KW-1185">Reference proteome</keyword>
<dbReference type="AlphaFoldDB" id="A0AAU9RUM6"/>
<name>A0AAU9RUM6_THLAR</name>